<feature type="region of interest" description="Disordered" evidence="1">
    <location>
        <begin position="46"/>
        <end position="72"/>
    </location>
</feature>
<protein>
    <submittedName>
        <fullName evidence="3">Uncharacterized protein</fullName>
    </submittedName>
</protein>
<reference evidence="4" key="1">
    <citation type="journal article" date="2019" name="Int. J. Syst. Evol. Microbiol.">
        <title>The Global Catalogue of Microorganisms (GCM) 10K type strain sequencing project: providing services to taxonomists for standard genome sequencing and annotation.</title>
        <authorList>
            <consortium name="The Broad Institute Genomics Platform"/>
            <consortium name="The Broad Institute Genome Sequencing Center for Infectious Disease"/>
            <person name="Wu L."/>
            <person name="Ma J."/>
        </authorList>
    </citation>
    <scope>NUCLEOTIDE SEQUENCE [LARGE SCALE GENOMIC DNA]</scope>
    <source>
        <strain evidence="4">CECT 7806</strain>
    </source>
</reference>
<gene>
    <name evidence="3" type="ORF">QWZ18_13895</name>
</gene>
<keyword evidence="4" id="KW-1185">Reference proteome</keyword>
<sequence>MPKPVPLGLAAALLTVPAGAHVDSTTARGAVNAAQLRGYTASPAQLFVPADSPAPPHAAPAPRRPKAPARGR</sequence>
<evidence type="ECO:0000313" key="3">
    <source>
        <dbReference type="EMBL" id="MDN3571715.1"/>
    </source>
</evidence>
<dbReference type="EMBL" id="JAUFPT010000043">
    <property type="protein sequence ID" value="MDN3571715.1"/>
    <property type="molecule type" value="Genomic_DNA"/>
</dbReference>
<dbReference type="RefSeq" id="WP_238288171.1">
    <property type="nucleotide sequence ID" value="NZ_BPQS01000012.1"/>
</dbReference>
<evidence type="ECO:0000256" key="2">
    <source>
        <dbReference type="SAM" id="SignalP"/>
    </source>
</evidence>
<keyword evidence="2" id="KW-0732">Signal</keyword>
<feature type="compositionally biased region" description="Basic residues" evidence="1">
    <location>
        <begin position="63"/>
        <end position="72"/>
    </location>
</feature>
<feature type="chain" id="PRO_5045251316" evidence="2">
    <location>
        <begin position="21"/>
        <end position="72"/>
    </location>
</feature>
<proteinExistence type="predicted"/>
<evidence type="ECO:0000256" key="1">
    <source>
        <dbReference type="SAM" id="MobiDB-lite"/>
    </source>
</evidence>
<organism evidence="3 4">
    <name type="scientific">Methylobacterium longum</name>
    <dbReference type="NCBI Taxonomy" id="767694"/>
    <lineage>
        <taxon>Bacteria</taxon>
        <taxon>Pseudomonadati</taxon>
        <taxon>Pseudomonadota</taxon>
        <taxon>Alphaproteobacteria</taxon>
        <taxon>Hyphomicrobiales</taxon>
        <taxon>Methylobacteriaceae</taxon>
        <taxon>Methylobacterium</taxon>
    </lineage>
</organism>
<accession>A0ABT8AQM1</accession>
<name>A0ABT8AQM1_9HYPH</name>
<comment type="caution">
    <text evidence="3">The sequence shown here is derived from an EMBL/GenBank/DDBJ whole genome shotgun (WGS) entry which is preliminary data.</text>
</comment>
<dbReference type="Proteomes" id="UP001244297">
    <property type="component" value="Unassembled WGS sequence"/>
</dbReference>
<evidence type="ECO:0000313" key="4">
    <source>
        <dbReference type="Proteomes" id="UP001244297"/>
    </source>
</evidence>
<feature type="signal peptide" evidence="2">
    <location>
        <begin position="1"/>
        <end position="20"/>
    </location>
</feature>